<protein>
    <submittedName>
        <fullName evidence="1">Uncharacterized protein</fullName>
    </submittedName>
</protein>
<organism evidence="1 2">
    <name type="scientific">Trichostrongylus colubriformis</name>
    <name type="common">Black scour worm</name>
    <dbReference type="NCBI Taxonomy" id="6319"/>
    <lineage>
        <taxon>Eukaryota</taxon>
        <taxon>Metazoa</taxon>
        <taxon>Ecdysozoa</taxon>
        <taxon>Nematoda</taxon>
        <taxon>Chromadorea</taxon>
        <taxon>Rhabditida</taxon>
        <taxon>Rhabditina</taxon>
        <taxon>Rhabditomorpha</taxon>
        <taxon>Strongyloidea</taxon>
        <taxon>Trichostrongylidae</taxon>
        <taxon>Trichostrongylus</taxon>
    </lineage>
</organism>
<feature type="non-terminal residue" evidence="1">
    <location>
        <position position="1"/>
    </location>
</feature>
<name>A0AAN8FBT4_TRICO</name>
<dbReference type="AlphaFoldDB" id="A0AAN8FBT4"/>
<dbReference type="EMBL" id="WIXE01011632">
    <property type="protein sequence ID" value="KAK5976605.1"/>
    <property type="molecule type" value="Genomic_DNA"/>
</dbReference>
<reference evidence="1 2" key="1">
    <citation type="submission" date="2019-10" db="EMBL/GenBank/DDBJ databases">
        <title>Assembly and Annotation for the nematode Trichostrongylus colubriformis.</title>
        <authorList>
            <person name="Martin J."/>
        </authorList>
    </citation>
    <scope>NUCLEOTIDE SEQUENCE [LARGE SCALE GENOMIC DNA]</scope>
    <source>
        <strain evidence="1">G859</strain>
        <tissue evidence="1">Whole worm</tissue>
    </source>
</reference>
<evidence type="ECO:0000313" key="1">
    <source>
        <dbReference type="EMBL" id="KAK5976605.1"/>
    </source>
</evidence>
<accession>A0AAN8FBT4</accession>
<gene>
    <name evidence="1" type="ORF">GCK32_016772</name>
</gene>
<comment type="caution">
    <text evidence="1">The sequence shown here is derived from an EMBL/GenBank/DDBJ whole genome shotgun (WGS) entry which is preliminary data.</text>
</comment>
<proteinExistence type="predicted"/>
<evidence type="ECO:0000313" key="2">
    <source>
        <dbReference type="Proteomes" id="UP001331761"/>
    </source>
</evidence>
<keyword evidence="2" id="KW-1185">Reference proteome</keyword>
<dbReference type="Proteomes" id="UP001331761">
    <property type="component" value="Unassembled WGS sequence"/>
</dbReference>
<sequence>LLLLTSVSLHQVYLHPDHLRRKQLYHQFILWRTDPPV</sequence>